<dbReference type="STRING" id="1838286.Verru16b_00782"/>
<proteinExistence type="inferred from homology"/>
<dbReference type="GO" id="GO:0003725">
    <property type="term" value="F:double-stranded RNA binding"/>
    <property type="evidence" value="ECO:0007669"/>
    <property type="project" value="UniProtKB-UniRule"/>
</dbReference>
<gene>
    <name evidence="16" type="primary">ywlC</name>
    <name evidence="16" type="ORF">Verru16b_00782</name>
</gene>
<evidence type="ECO:0000256" key="1">
    <source>
        <dbReference type="ARBA" id="ARBA00004496"/>
    </source>
</evidence>
<evidence type="ECO:0000313" key="17">
    <source>
        <dbReference type="Proteomes" id="UP000095228"/>
    </source>
</evidence>
<dbReference type="GO" id="GO:0006450">
    <property type="term" value="P:regulation of translational fidelity"/>
    <property type="evidence" value="ECO:0007669"/>
    <property type="project" value="TreeGrafter"/>
</dbReference>
<feature type="binding site" evidence="14">
    <location>
        <position position="113"/>
    </location>
    <ligand>
        <name>ATP</name>
        <dbReference type="ChEBI" id="CHEBI:30616"/>
    </ligand>
</feature>
<dbReference type="AlphaFoldDB" id="A0A1D8AS68"/>
<evidence type="ECO:0000256" key="14">
    <source>
        <dbReference type="PIRSR" id="PIRSR004930-1"/>
    </source>
</evidence>
<reference evidence="16 17" key="1">
    <citation type="submission" date="2016-06" db="EMBL/GenBank/DDBJ databases">
        <title>Three novel species with peptidoglycan cell walls form the new genus Lacunisphaera gen. nov. in the family Opitutaceae of the verrucomicrobial subdivision 4.</title>
        <authorList>
            <person name="Rast P."/>
            <person name="Gloeckner I."/>
            <person name="Jogler M."/>
            <person name="Boedeker C."/>
            <person name="Jeske O."/>
            <person name="Wiegand S."/>
            <person name="Reinhardt R."/>
            <person name="Schumann P."/>
            <person name="Rohde M."/>
            <person name="Spring S."/>
            <person name="Gloeckner F.O."/>
            <person name="Jogler C."/>
        </authorList>
    </citation>
    <scope>NUCLEOTIDE SEQUENCE [LARGE SCALE GENOMIC DNA]</scope>
    <source>
        <strain evidence="16 17">IG16b</strain>
    </source>
</reference>
<evidence type="ECO:0000256" key="13">
    <source>
        <dbReference type="PIRNR" id="PIRNR004930"/>
    </source>
</evidence>
<comment type="function">
    <text evidence="13">Required for the formation of a threonylcarbamoyl group on adenosine at position 37 (t(6)A37) in tRNAs that read codons beginning with adenine.</text>
</comment>
<feature type="binding site" evidence="14">
    <location>
        <position position="139"/>
    </location>
    <ligand>
        <name>ATP</name>
        <dbReference type="ChEBI" id="CHEBI:30616"/>
    </ligand>
</feature>
<feature type="binding site" evidence="14">
    <location>
        <position position="137"/>
    </location>
    <ligand>
        <name>L-threonine</name>
        <dbReference type="ChEBI" id="CHEBI:57926"/>
    </ligand>
</feature>
<evidence type="ECO:0000313" key="16">
    <source>
        <dbReference type="EMBL" id="AOS43727.1"/>
    </source>
</evidence>
<keyword evidence="7 13" id="KW-0819">tRNA processing</keyword>
<evidence type="ECO:0000256" key="5">
    <source>
        <dbReference type="ARBA" id="ARBA00022490"/>
    </source>
</evidence>
<dbReference type="EC" id="2.7.7.87" evidence="3 13"/>
<dbReference type="InterPro" id="IPR005145">
    <property type="entry name" value="Sua5_C"/>
</dbReference>
<dbReference type="RefSeq" id="WP_069961054.1">
    <property type="nucleotide sequence ID" value="NZ_CP016094.1"/>
</dbReference>
<dbReference type="KEGG" id="obg:Verru16b_00782"/>
<dbReference type="InterPro" id="IPR010923">
    <property type="entry name" value="T(6)A37_SUA5"/>
</dbReference>
<dbReference type="Proteomes" id="UP000095228">
    <property type="component" value="Chromosome"/>
</dbReference>
<comment type="similarity">
    <text evidence="2 13">Belongs to the SUA5 family.</text>
</comment>
<dbReference type="GO" id="GO:0061710">
    <property type="term" value="F:L-threonylcarbamoyladenylate synthase"/>
    <property type="evidence" value="ECO:0007669"/>
    <property type="project" value="UniProtKB-EC"/>
</dbReference>
<evidence type="ECO:0000256" key="10">
    <source>
        <dbReference type="ARBA" id="ARBA00022840"/>
    </source>
</evidence>
<keyword evidence="10 13" id="KW-0067">ATP-binding</keyword>
<evidence type="ECO:0000256" key="2">
    <source>
        <dbReference type="ARBA" id="ARBA00007663"/>
    </source>
</evidence>
<dbReference type="FunFam" id="3.90.870.10:FF:000009">
    <property type="entry name" value="Threonylcarbamoyl-AMP synthase, putative"/>
    <property type="match status" value="1"/>
</dbReference>
<dbReference type="EMBL" id="CP016094">
    <property type="protein sequence ID" value="AOS43727.1"/>
    <property type="molecule type" value="Genomic_DNA"/>
</dbReference>
<dbReference type="GO" id="GO:0000049">
    <property type="term" value="F:tRNA binding"/>
    <property type="evidence" value="ECO:0007669"/>
    <property type="project" value="TreeGrafter"/>
</dbReference>
<dbReference type="GO" id="GO:0008033">
    <property type="term" value="P:tRNA processing"/>
    <property type="evidence" value="ECO:0007669"/>
    <property type="project" value="UniProtKB-KW"/>
</dbReference>
<evidence type="ECO:0000259" key="15">
    <source>
        <dbReference type="PROSITE" id="PS51163"/>
    </source>
</evidence>
<dbReference type="Pfam" id="PF03481">
    <property type="entry name" value="Sua5_C"/>
    <property type="match status" value="1"/>
</dbReference>
<dbReference type="GO" id="GO:0005524">
    <property type="term" value="F:ATP binding"/>
    <property type="evidence" value="ECO:0007669"/>
    <property type="project" value="UniProtKB-UniRule"/>
</dbReference>
<keyword evidence="8 13" id="KW-0548">Nucleotidyltransferase</keyword>
<accession>A0A1D8AS68</accession>
<feature type="binding site" evidence="14">
    <location>
        <position position="55"/>
    </location>
    <ligand>
        <name>ATP</name>
        <dbReference type="ChEBI" id="CHEBI:30616"/>
    </ligand>
</feature>
<dbReference type="SUPFAM" id="SSF55821">
    <property type="entry name" value="YrdC/RibB"/>
    <property type="match status" value="1"/>
</dbReference>
<dbReference type="PANTHER" id="PTHR17490:SF16">
    <property type="entry name" value="THREONYLCARBAMOYL-AMP SYNTHASE"/>
    <property type="match status" value="1"/>
</dbReference>
<keyword evidence="6 13" id="KW-0808">Transferase</keyword>
<dbReference type="NCBIfam" id="TIGR00057">
    <property type="entry name" value="L-threonylcarbamoyladenylate synthase"/>
    <property type="match status" value="1"/>
</dbReference>
<dbReference type="GO" id="GO:0005737">
    <property type="term" value="C:cytoplasm"/>
    <property type="evidence" value="ECO:0007669"/>
    <property type="project" value="UniProtKB-SubCell"/>
</dbReference>
<dbReference type="InterPro" id="IPR050156">
    <property type="entry name" value="TC-AMP_synthase_SUA5"/>
</dbReference>
<evidence type="ECO:0000256" key="7">
    <source>
        <dbReference type="ARBA" id="ARBA00022694"/>
    </source>
</evidence>
<protein>
    <recommendedName>
        <fullName evidence="4 13">Threonylcarbamoyl-AMP synthase</fullName>
        <shortName evidence="13">TC-AMP synthase</shortName>
        <ecNumber evidence="3 13">2.7.7.87</ecNumber>
    </recommendedName>
    <alternativeName>
        <fullName evidence="11 13">L-threonylcarbamoyladenylate synthase</fullName>
    </alternativeName>
</protein>
<feature type="binding site" evidence="14">
    <location>
        <position position="192"/>
    </location>
    <ligand>
        <name>ATP</name>
        <dbReference type="ChEBI" id="CHEBI:30616"/>
    </ligand>
</feature>
<name>A0A1D8AS68_9BACT</name>
<dbReference type="PANTHER" id="PTHR17490">
    <property type="entry name" value="SUA5"/>
    <property type="match status" value="1"/>
</dbReference>
<evidence type="ECO:0000256" key="6">
    <source>
        <dbReference type="ARBA" id="ARBA00022679"/>
    </source>
</evidence>
<keyword evidence="5 13" id="KW-0963">Cytoplasm</keyword>
<comment type="subcellular location">
    <subcellularLocation>
        <location evidence="1 13">Cytoplasm</location>
    </subcellularLocation>
</comment>
<dbReference type="InterPro" id="IPR038385">
    <property type="entry name" value="Sua5/YwlC_C"/>
</dbReference>
<dbReference type="PIRSF" id="PIRSF004930">
    <property type="entry name" value="Tln_factor_SUA5"/>
    <property type="match status" value="1"/>
</dbReference>
<feature type="binding site" evidence="14">
    <location>
        <position position="117"/>
    </location>
    <ligand>
        <name>L-threonine</name>
        <dbReference type="ChEBI" id="CHEBI:57926"/>
    </ligand>
</feature>
<dbReference type="PATRIC" id="fig|1838286.3.peg.790"/>
<evidence type="ECO:0000256" key="9">
    <source>
        <dbReference type="ARBA" id="ARBA00022741"/>
    </source>
</evidence>
<dbReference type="Gene3D" id="3.90.870.10">
    <property type="entry name" value="DHBP synthase"/>
    <property type="match status" value="1"/>
</dbReference>
<dbReference type="InterPro" id="IPR017945">
    <property type="entry name" value="DHBP_synth_RibB-like_a/b_dom"/>
</dbReference>
<feature type="binding site" evidence="14">
    <location>
        <position position="32"/>
    </location>
    <ligand>
        <name>L-threonine</name>
        <dbReference type="ChEBI" id="CHEBI:57926"/>
    </ligand>
</feature>
<sequence>MPAKIHAPTPTNLRRLAAVLRRGGLVAIPTETVYGLAAHALDARACRAIFRAKGRPANDPLIVHVLGLAQAEELAEFNDAARLLTRAFWPGPLTLVLPKKPVVPGIVTSGGATVALRAPAHPLARRLLRLAGVPLAAPSANPFSYISPTTAAHVQQGLGARIAHILDGGDCAIGVESTVVDLTTPARPRVLRPGAISAAQLARVLGRPVVTRRRAAPPGTTLSAPGLLEKHYSPRTPLHRMVHPGKPAAGTAVIRLRQPAGPMLPAVYWLSRRGSLSEIARNLYRVLRQADAGGHRRIVIEPLPPTAGGLAAAINDRIGRAAAKRPA</sequence>
<organism evidence="16 17">
    <name type="scientific">Lacunisphaera limnophila</name>
    <dbReference type="NCBI Taxonomy" id="1838286"/>
    <lineage>
        <taxon>Bacteria</taxon>
        <taxon>Pseudomonadati</taxon>
        <taxon>Verrucomicrobiota</taxon>
        <taxon>Opitutia</taxon>
        <taxon>Opitutales</taxon>
        <taxon>Opitutaceae</taxon>
        <taxon>Lacunisphaera</taxon>
    </lineage>
</organism>
<evidence type="ECO:0000256" key="4">
    <source>
        <dbReference type="ARBA" id="ARBA00015492"/>
    </source>
</evidence>
<dbReference type="Pfam" id="PF01300">
    <property type="entry name" value="Sua5_yciO_yrdC"/>
    <property type="match status" value="1"/>
</dbReference>
<dbReference type="PROSITE" id="PS51163">
    <property type="entry name" value="YRDC"/>
    <property type="match status" value="1"/>
</dbReference>
<feature type="binding site" evidence="14">
    <location>
        <position position="147"/>
    </location>
    <ligand>
        <name>ATP</name>
        <dbReference type="ChEBI" id="CHEBI:30616"/>
    </ligand>
</feature>
<dbReference type="OrthoDB" id="9814580at2"/>
<keyword evidence="9 13" id="KW-0547">Nucleotide-binding</keyword>
<evidence type="ECO:0000256" key="12">
    <source>
        <dbReference type="ARBA" id="ARBA00048366"/>
    </source>
</evidence>
<comment type="catalytic activity">
    <reaction evidence="12 13">
        <text>L-threonine + hydrogencarbonate + ATP = L-threonylcarbamoyladenylate + diphosphate + H2O</text>
        <dbReference type="Rhea" id="RHEA:36407"/>
        <dbReference type="ChEBI" id="CHEBI:15377"/>
        <dbReference type="ChEBI" id="CHEBI:17544"/>
        <dbReference type="ChEBI" id="CHEBI:30616"/>
        <dbReference type="ChEBI" id="CHEBI:33019"/>
        <dbReference type="ChEBI" id="CHEBI:57926"/>
        <dbReference type="ChEBI" id="CHEBI:73682"/>
        <dbReference type="EC" id="2.7.7.87"/>
    </reaction>
</comment>
<keyword evidence="17" id="KW-1185">Reference proteome</keyword>
<dbReference type="Gene3D" id="3.40.50.11030">
    <property type="entry name" value="Threonylcarbamoyl-AMP synthase, C-terminal domain"/>
    <property type="match status" value="1"/>
</dbReference>
<feature type="binding site" evidence="14">
    <location>
        <position position="64"/>
    </location>
    <ligand>
        <name>L-threonine</name>
        <dbReference type="ChEBI" id="CHEBI:57926"/>
    </ligand>
</feature>
<evidence type="ECO:0000256" key="8">
    <source>
        <dbReference type="ARBA" id="ARBA00022695"/>
    </source>
</evidence>
<dbReference type="InterPro" id="IPR006070">
    <property type="entry name" value="Sua5-like_dom"/>
</dbReference>
<feature type="binding site" evidence="14">
    <location>
        <position position="232"/>
    </location>
    <ligand>
        <name>ATP</name>
        <dbReference type="ChEBI" id="CHEBI:30616"/>
    </ligand>
</feature>
<evidence type="ECO:0000256" key="11">
    <source>
        <dbReference type="ARBA" id="ARBA00029774"/>
    </source>
</evidence>
<feature type="domain" description="YrdC-like" evidence="15">
    <location>
        <begin position="10"/>
        <end position="196"/>
    </location>
</feature>
<evidence type="ECO:0000256" key="3">
    <source>
        <dbReference type="ARBA" id="ARBA00012584"/>
    </source>
</evidence>
<feature type="binding site" evidence="14">
    <location>
        <position position="177"/>
    </location>
    <ligand>
        <name>L-threonine</name>
        <dbReference type="ChEBI" id="CHEBI:57926"/>
    </ligand>
</feature>